<dbReference type="GO" id="GO:0005525">
    <property type="term" value="F:GTP binding"/>
    <property type="evidence" value="ECO:0007669"/>
    <property type="project" value="InterPro"/>
</dbReference>
<dbReference type="Gene3D" id="1.10.268.20">
    <property type="match status" value="1"/>
</dbReference>
<dbReference type="Pfam" id="PF18150">
    <property type="entry name" value="DUF5600"/>
    <property type="match status" value="1"/>
</dbReference>
<dbReference type="PROSITE" id="PS51718">
    <property type="entry name" value="G_DYNAMIN_2"/>
    <property type="match status" value="1"/>
</dbReference>
<protein>
    <recommendedName>
        <fullName evidence="10">Dynamin-type G domain-containing protein</fullName>
    </recommendedName>
</protein>
<dbReference type="SUPFAM" id="SSF52540">
    <property type="entry name" value="P-loop containing nucleoside triphosphate hydrolases"/>
    <property type="match status" value="1"/>
</dbReference>
<evidence type="ECO:0000313" key="8">
    <source>
        <dbReference type="EMBL" id="KAK3242065.1"/>
    </source>
</evidence>
<keyword evidence="4" id="KW-0967">Endosome</keyword>
<dbReference type="Pfam" id="PF16880">
    <property type="entry name" value="EHD_N"/>
    <property type="match status" value="1"/>
</dbReference>
<proteinExistence type="predicted"/>
<dbReference type="Gene3D" id="3.40.50.300">
    <property type="entry name" value="P-loop containing nucleotide triphosphate hydrolases"/>
    <property type="match status" value="1"/>
</dbReference>
<feature type="domain" description="Dynamin-type G" evidence="7">
    <location>
        <begin position="59"/>
        <end position="311"/>
    </location>
</feature>
<evidence type="ECO:0000256" key="5">
    <source>
        <dbReference type="ARBA" id="ARBA00023136"/>
    </source>
</evidence>
<dbReference type="CDD" id="cd09913">
    <property type="entry name" value="EHD"/>
    <property type="match status" value="1"/>
</dbReference>
<dbReference type="InterPro" id="IPR031692">
    <property type="entry name" value="EHD_N"/>
</dbReference>
<keyword evidence="3" id="KW-1003">Cell membrane</keyword>
<dbReference type="InterPro" id="IPR011993">
    <property type="entry name" value="PH-like_dom_sf"/>
</dbReference>
<dbReference type="GO" id="GO:0010008">
    <property type="term" value="C:endosome membrane"/>
    <property type="evidence" value="ECO:0007669"/>
    <property type="project" value="UniProtKB-SubCell"/>
</dbReference>
<dbReference type="SUPFAM" id="SSF50729">
    <property type="entry name" value="PH domain-like"/>
    <property type="match status" value="1"/>
</dbReference>
<evidence type="ECO:0000313" key="9">
    <source>
        <dbReference type="Proteomes" id="UP001190700"/>
    </source>
</evidence>
<dbReference type="AlphaFoldDB" id="A0AAE0EWY1"/>
<reference evidence="8 9" key="1">
    <citation type="journal article" date="2015" name="Genome Biol. Evol.">
        <title>Comparative Genomics of a Bacterivorous Green Alga Reveals Evolutionary Causalities and Consequences of Phago-Mixotrophic Mode of Nutrition.</title>
        <authorList>
            <person name="Burns J.A."/>
            <person name="Paasch A."/>
            <person name="Narechania A."/>
            <person name="Kim E."/>
        </authorList>
    </citation>
    <scope>NUCLEOTIDE SEQUENCE [LARGE SCALE GENOMIC DNA]</scope>
    <source>
        <strain evidence="8 9">PLY_AMNH</strain>
    </source>
</reference>
<comment type="caution">
    <text evidence="8">The sequence shown here is derived from an EMBL/GenBank/DDBJ whole genome shotgun (WGS) entry which is preliminary data.</text>
</comment>
<evidence type="ECO:0000259" key="7">
    <source>
        <dbReference type="PROSITE" id="PS51718"/>
    </source>
</evidence>
<evidence type="ECO:0000256" key="3">
    <source>
        <dbReference type="ARBA" id="ARBA00022475"/>
    </source>
</evidence>
<accession>A0AAE0EWY1</accession>
<evidence type="ECO:0000256" key="2">
    <source>
        <dbReference type="ARBA" id="ARBA00004481"/>
    </source>
</evidence>
<organism evidence="8 9">
    <name type="scientific">Cymbomonas tetramitiformis</name>
    <dbReference type="NCBI Taxonomy" id="36881"/>
    <lineage>
        <taxon>Eukaryota</taxon>
        <taxon>Viridiplantae</taxon>
        <taxon>Chlorophyta</taxon>
        <taxon>Pyramimonadophyceae</taxon>
        <taxon>Pyramimonadales</taxon>
        <taxon>Pyramimonadaceae</taxon>
        <taxon>Cymbomonas</taxon>
    </lineage>
</organism>
<dbReference type="SMART" id="SM00233">
    <property type="entry name" value="PH"/>
    <property type="match status" value="1"/>
</dbReference>
<dbReference type="PANTHER" id="PTHR43681">
    <property type="entry name" value="TRANSMEMBRANE GTPASE FZO"/>
    <property type="match status" value="1"/>
</dbReference>
<keyword evidence="9" id="KW-1185">Reference proteome</keyword>
<dbReference type="PROSITE" id="PS50003">
    <property type="entry name" value="PH_DOMAIN"/>
    <property type="match status" value="1"/>
</dbReference>
<dbReference type="EMBL" id="LGRX02033246">
    <property type="protein sequence ID" value="KAK3242065.1"/>
    <property type="molecule type" value="Genomic_DNA"/>
</dbReference>
<evidence type="ECO:0000256" key="4">
    <source>
        <dbReference type="ARBA" id="ARBA00022753"/>
    </source>
</evidence>
<keyword evidence="5" id="KW-0472">Membrane</keyword>
<dbReference type="InterPro" id="IPR040990">
    <property type="entry name" value="DUF5600"/>
</dbReference>
<evidence type="ECO:0000259" key="6">
    <source>
        <dbReference type="PROSITE" id="PS50003"/>
    </source>
</evidence>
<dbReference type="InterPro" id="IPR027417">
    <property type="entry name" value="P-loop_NTPase"/>
</dbReference>
<comment type="subcellular location">
    <subcellularLocation>
        <location evidence="1">Cell membrane</location>
        <topology evidence="1">Peripheral membrane protein</topology>
        <orientation evidence="1">Cytoplasmic side</orientation>
    </subcellularLocation>
    <subcellularLocation>
        <location evidence="2">Endosome membrane</location>
        <topology evidence="2">Peripheral membrane protein</topology>
    </subcellularLocation>
</comment>
<dbReference type="Pfam" id="PF00350">
    <property type="entry name" value="Dynamin_N"/>
    <property type="match status" value="1"/>
</dbReference>
<dbReference type="InterPro" id="IPR051943">
    <property type="entry name" value="TRAFAC_Dynamin-like_GTPase"/>
</dbReference>
<dbReference type="InterPro" id="IPR030381">
    <property type="entry name" value="G_DYNAMIN_dom"/>
</dbReference>
<dbReference type="Proteomes" id="UP001190700">
    <property type="component" value="Unassembled WGS sequence"/>
</dbReference>
<name>A0AAE0EWY1_9CHLO</name>
<dbReference type="Pfam" id="PF00169">
    <property type="entry name" value="PH"/>
    <property type="match status" value="1"/>
</dbReference>
<feature type="domain" description="PH" evidence="6">
    <location>
        <begin position="419"/>
        <end position="537"/>
    </location>
</feature>
<dbReference type="GO" id="GO:0005886">
    <property type="term" value="C:plasma membrane"/>
    <property type="evidence" value="ECO:0007669"/>
    <property type="project" value="UniProtKB-SubCell"/>
</dbReference>
<evidence type="ECO:0008006" key="10">
    <source>
        <dbReference type="Google" id="ProtNLM"/>
    </source>
</evidence>
<sequence length="563" mass="63800">MTTLNMFGSKEAAQKQFAAPDHPDCLKALAALYKMKVKPLEETSFFDRFHSSLLAESEFTSNPQVLLIGQYSTGKTTFIKHLIGKDFPGIHIGPEPTTDGFSCIMHANTPNKIPGNVATADETRPFPALKAFGGGFLSKFQVSEVDSEILKHVTLVDTPGVLSGEKQSMGREYDFVQVVKWFAERASLILLLFDANKVDISDEFKKVIMCLQSHDEKVRLVLNKADLMKTDELMHVYGGVMWFLGKVFSTPEVKRSYISSFWDEPLKNPELERFMNAERDKLVTDLKGLPLGNQSRKINEFVRRVRSARVHLLILQHLRKSMPTISISGAAADQHKLLDNLHEEFDKLSKTHEVPKGDFPEVEHYREILKDGYQFNELPHVHNAELALLKEVIDKDIPQLLRHFSKEVSGTEDHSYNSSGERKGWLNFKVVGKNLQHSQEWKKRWIILKDGKFLVYRKTEDLLPKYSYDLENSSAESCPESSLSFHLHVKQVSEILDAKAKAKVKKTDEEMKVNLEMCGEDADDMSHWLHALHVHCCPAADLEMLKKMEEANSALAGGSTSES</sequence>
<dbReference type="InterPro" id="IPR001849">
    <property type="entry name" value="PH_domain"/>
</dbReference>
<evidence type="ECO:0000256" key="1">
    <source>
        <dbReference type="ARBA" id="ARBA00004413"/>
    </source>
</evidence>
<gene>
    <name evidence="8" type="ORF">CYMTET_48225</name>
</gene>
<dbReference type="InterPro" id="IPR045063">
    <property type="entry name" value="Dynamin_N"/>
</dbReference>
<dbReference type="PANTHER" id="PTHR43681:SF1">
    <property type="entry name" value="SARCALUMENIN"/>
    <property type="match status" value="1"/>
</dbReference>
<dbReference type="Gene3D" id="2.30.29.30">
    <property type="entry name" value="Pleckstrin-homology domain (PH domain)/Phosphotyrosine-binding domain (PTB)"/>
    <property type="match status" value="1"/>
</dbReference>